<dbReference type="EMBL" id="GGEC01082585">
    <property type="protein sequence ID" value="MBX63069.1"/>
    <property type="molecule type" value="Transcribed_RNA"/>
</dbReference>
<reference evidence="1" key="1">
    <citation type="submission" date="2018-02" db="EMBL/GenBank/DDBJ databases">
        <title>Rhizophora mucronata_Transcriptome.</title>
        <authorList>
            <person name="Meera S.P."/>
            <person name="Sreeshan A."/>
            <person name="Augustine A."/>
        </authorList>
    </citation>
    <scope>NUCLEOTIDE SEQUENCE</scope>
    <source>
        <tissue evidence="1">Leaf</tissue>
    </source>
</reference>
<accession>A0A2P2Q842</accession>
<evidence type="ECO:0000313" key="1">
    <source>
        <dbReference type="EMBL" id="MBX63069.1"/>
    </source>
</evidence>
<protein>
    <submittedName>
        <fullName evidence="1">Uncharacterized protein</fullName>
    </submittedName>
</protein>
<organism evidence="1">
    <name type="scientific">Rhizophora mucronata</name>
    <name type="common">Asiatic mangrove</name>
    <dbReference type="NCBI Taxonomy" id="61149"/>
    <lineage>
        <taxon>Eukaryota</taxon>
        <taxon>Viridiplantae</taxon>
        <taxon>Streptophyta</taxon>
        <taxon>Embryophyta</taxon>
        <taxon>Tracheophyta</taxon>
        <taxon>Spermatophyta</taxon>
        <taxon>Magnoliopsida</taxon>
        <taxon>eudicotyledons</taxon>
        <taxon>Gunneridae</taxon>
        <taxon>Pentapetalae</taxon>
        <taxon>rosids</taxon>
        <taxon>fabids</taxon>
        <taxon>Malpighiales</taxon>
        <taxon>Rhizophoraceae</taxon>
        <taxon>Rhizophora</taxon>
    </lineage>
</organism>
<sequence>MALALLWGCSLPPELFITITTSPADSNIMQHELDNKKTRS</sequence>
<name>A0A2P2Q842_RHIMU</name>
<proteinExistence type="predicted"/>
<dbReference type="AlphaFoldDB" id="A0A2P2Q842"/>